<keyword evidence="2" id="KW-1185">Reference proteome</keyword>
<protein>
    <submittedName>
        <fullName evidence="1">Uncharacterized protein</fullName>
    </submittedName>
</protein>
<dbReference type="AlphaFoldDB" id="A0A4P6JR61"/>
<name>A0A4P6JR61_KTERU</name>
<accession>A0A4P6JR61</accession>
<dbReference type="RefSeq" id="WP_129888867.1">
    <property type="nucleotide sequence ID" value="NZ_CP035758.1"/>
</dbReference>
<proteinExistence type="predicted"/>
<evidence type="ECO:0000313" key="2">
    <source>
        <dbReference type="Proteomes" id="UP000290365"/>
    </source>
</evidence>
<evidence type="ECO:0000313" key="1">
    <source>
        <dbReference type="EMBL" id="QBD77814.1"/>
    </source>
</evidence>
<sequence>MIYDDKMYRLLIETVTQQQLQPIVCQLERLAKRARQHPRVLRSECEGQRELIRATHEQIEALLETLLPALAGDEAKQTVRYVLALYERIIYPSRPEPMYRYDLVRRRPR</sequence>
<organism evidence="1 2">
    <name type="scientific">Ktedonosporobacter rubrisoli</name>
    <dbReference type="NCBI Taxonomy" id="2509675"/>
    <lineage>
        <taxon>Bacteria</taxon>
        <taxon>Bacillati</taxon>
        <taxon>Chloroflexota</taxon>
        <taxon>Ktedonobacteria</taxon>
        <taxon>Ktedonobacterales</taxon>
        <taxon>Ktedonosporobacteraceae</taxon>
        <taxon>Ktedonosporobacter</taxon>
    </lineage>
</organism>
<dbReference type="KEGG" id="kbs:EPA93_18165"/>
<dbReference type="Proteomes" id="UP000290365">
    <property type="component" value="Chromosome"/>
</dbReference>
<gene>
    <name evidence="1" type="ORF">EPA93_18165</name>
</gene>
<dbReference type="EMBL" id="CP035758">
    <property type="protein sequence ID" value="QBD77814.1"/>
    <property type="molecule type" value="Genomic_DNA"/>
</dbReference>
<reference evidence="1 2" key="1">
    <citation type="submission" date="2019-01" db="EMBL/GenBank/DDBJ databases">
        <title>Ktedonosporobacter rubrisoli SCAWS-G2.</title>
        <authorList>
            <person name="Huang Y."/>
            <person name="Yan B."/>
        </authorList>
    </citation>
    <scope>NUCLEOTIDE SEQUENCE [LARGE SCALE GENOMIC DNA]</scope>
    <source>
        <strain evidence="1 2">SCAWS-G2</strain>
    </source>
</reference>